<evidence type="ECO:0000256" key="2">
    <source>
        <dbReference type="ARBA" id="ARBA00023012"/>
    </source>
</evidence>
<dbReference type="Proteomes" id="UP000255110">
    <property type="component" value="Unassembled WGS sequence"/>
</dbReference>
<protein>
    <submittedName>
        <fullName evidence="6">Legionella transmission activator LetA</fullName>
    </submittedName>
</protein>
<evidence type="ECO:0000256" key="1">
    <source>
        <dbReference type="ARBA" id="ARBA00022553"/>
    </source>
</evidence>
<sequence>MGKMVMIVDDSNFMRIILRDILKNNFADLDIIEADGEKSALLQLKKKLPDLVLLDVIMNASETEGIQLLEKIHDKHPHITVLMITSVGHASIKEQCNALGAKGYIQKPFEIEQITNELKKYL</sequence>
<gene>
    <name evidence="6" type="primary">letA_2</name>
    <name evidence="5" type="ORF">Lstg_2894</name>
    <name evidence="6" type="ORF">NCTC11991_02464</name>
</gene>
<evidence type="ECO:0000313" key="6">
    <source>
        <dbReference type="EMBL" id="STY23854.1"/>
    </source>
</evidence>
<keyword evidence="1 3" id="KW-0597">Phosphoprotein</keyword>
<keyword evidence="2" id="KW-0902">Two-component regulatory system</keyword>
<organism evidence="6 8">
    <name type="scientific">Legionella steigerwaltii</name>
    <dbReference type="NCBI Taxonomy" id="460"/>
    <lineage>
        <taxon>Bacteria</taxon>
        <taxon>Pseudomonadati</taxon>
        <taxon>Pseudomonadota</taxon>
        <taxon>Gammaproteobacteria</taxon>
        <taxon>Legionellales</taxon>
        <taxon>Legionellaceae</taxon>
        <taxon>Legionella</taxon>
    </lineage>
</organism>
<dbReference type="InterPro" id="IPR001789">
    <property type="entry name" value="Sig_transdc_resp-reg_receiver"/>
</dbReference>
<dbReference type="PROSITE" id="PS50110">
    <property type="entry name" value="RESPONSE_REGULATORY"/>
    <property type="match status" value="1"/>
</dbReference>
<reference evidence="6 8" key="2">
    <citation type="submission" date="2018-06" db="EMBL/GenBank/DDBJ databases">
        <authorList>
            <consortium name="Pathogen Informatics"/>
            <person name="Doyle S."/>
        </authorList>
    </citation>
    <scope>NUCLEOTIDE SEQUENCE [LARGE SCALE GENOMIC DNA]</scope>
    <source>
        <strain evidence="6 8">NCTC11991</strain>
    </source>
</reference>
<accession>A0A378LAW7</accession>
<dbReference type="PANTHER" id="PTHR44591">
    <property type="entry name" value="STRESS RESPONSE REGULATOR PROTEIN 1"/>
    <property type="match status" value="1"/>
</dbReference>
<evidence type="ECO:0000313" key="5">
    <source>
        <dbReference type="EMBL" id="KTD71686.1"/>
    </source>
</evidence>
<name>A0A378LAW7_9GAMM</name>
<dbReference type="InterPro" id="IPR050595">
    <property type="entry name" value="Bact_response_regulator"/>
</dbReference>
<reference evidence="5 7" key="1">
    <citation type="submission" date="2015-11" db="EMBL/GenBank/DDBJ databases">
        <title>Genomic analysis of 38 Legionella species identifies large and diverse effector repertoires.</title>
        <authorList>
            <person name="Burstein D."/>
            <person name="Amaro F."/>
            <person name="Zusman T."/>
            <person name="Lifshitz Z."/>
            <person name="Cohen O."/>
            <person name="Gilbert J.A."/>
            <person name="Pupko T."/>
            <person name="Shuman H.A."/>
            <person name="Segal G."/>
        </authorList>
    </citation>
    <scope>NUCLEOTIDE SEQUENCE [LARGE SCALE GENOMIC DNA]</scope>
    <source>
        <strain evidence="5 7">SC-18-C9</strain>
    </source>
</reference>
<evidence type="ECO:0000313" key="7">
    <source>
        <dbReference type="Proteomes" id="UP000054820"/>
    </source>
</evidence>
<dbReference type="Proteomes" id="UP000054820">
    <property type="component" value="Unassembled WGS sequence"/>
</dbReference>
<dbReference type="SMART" id="SM00448">
    <property type="entry name" value="REC"/>
    <property type="match status" value="1"/>
</dbReference>
<dbReference type="EMBL" id="LNYZ01000030">
    <property type="protein sequence ID" value="KTD71686.1"/>
    <property type="molecule type" value="Genomic_DNA"/>
</dbReference>
<keyword evidence="7" id="KW-1185">Reference proteome</keyword>
<dbReference type="AlphaFoldDB" id="A0A378LAW7"/>
<feature type="modified residue" description="4-aspartylphosphate" evidence="3">
    <location>
        <position position="55"/>
    </location>
</feature>
<dbReference type="Pfam" id="PF00072">
    <property type="entry name" value="Response_reg"/>
    <property type="match status" value="1"/>
</dbReference>
<feature type="domain" description="Response regulatory" evidence="4">
    <location>
        <begin position="4"/>
        <end position="122"/>
    </location>
</feature>
<dbReference type="STRING" id="460.Lstg_2894"/>
<proteinExistence type="predicted"/>
<dbReference type="GO" id="GO:0000160">
    <property type="term" value="P:phosphorelay signal transduction system"/>
    <property type="evidence" value="ECO:0007669"/>
    <property type="project" value="UniProtKB-KW"/>
</dbReference>
<dbReference type="PANTHER" id="PTHR44591:SF14">
    <property type="entry name" value="PROTEIN PILG"/>
    <property type="match status" value="1"/>
</dbReference>
<dbReference type="InterPro" id="IPR011006">
    <property type="entry name" value="CheY-like_superfamily"/>
</dbReference>
<dbReference type="Gene3D" id="3.40.50.2300">
    <property type="match status" value="1"/>
</dbReference>
<dbReference type="EMBL" id="UGOY01000001">
    <property type="protein sequence ID" value="STY23854.1"/>
    <property type="molecule type" value="Genomic_DNA"/>
</dbReference>
<evidence type="ECO:0000259" key="4">
    <source>
        <dbReference type="PROSITE" id="PS50110"/>
    </source>
</evidence>
<evidence type="ECO:0000256" key="3">
    <source>
        <dbReference type="PROSITE-ProRule" id="PRU00169"/>
    </source>
</evidence>
<evidence type="ECO:0000313" key="8">
    <source>
        <dbReference type="Proteomes" id="UP000255110"/>
    </source>
</evidence>
<dbReference type="SUPFAM" id="SSF52172">
    <property type="entry name" value="CheY-like"/>
    <property type="match status" value="1"/>
</dbReference>